<dbReference type="GO" id="GO:0051539">
    <property type="term" value="F:4 iron, 4 sulfur cluster binding"/>
    <property type="evidence" value="ECO:0007669"/>
    <property type="project" value="UniProtKB-KW"/>
</dbReference>
<dbReference type="Gene3D" id="3.40.470.10">
    <property type="entry name" value="Uracil-DNA glycosylase-like domain"/>
    <property type="match status" value="1"/>
</dbReference>
<dbReference type="GO" id="GO:0033958">
    <property type="term" value="F:DNA-deoxyinosine glycosylase activity"/>
    <property type="evidence" value="ECO:0007669"/>
    <property type="project" value="InterPro"/>
</dbReference>
<dbReference type="SUPFAM" id="SSF52141">
    <property type="entry name" value="Uracil-DNA glycosylase-like"/>
    <property type="match status" value="1"/>
</dbReference>
<keyword evidence="4" id="KW-0378">Hydrolase</keyword>
<dbReference type="InterPro" id="IPR044147">
    <property type="entry name" value="UdgB-like"/>
</dbReference>
<name>A0A6N9SV97_9HYPH</name>
<dbReference type="InterPro" id="IPR051536">
    <property type="entry name" value="UDG_Type-4/5"/>
</dbReference>
<evidence type="ECO:0000256" key="7">
    <source>
        <dbReference type="ARBA" id="ARBA00023204"/>
    </source>
</evidence>
<evidence type="ECO:0000256" key="1">
    <source>
        <dbReference type="ARBA" id="ARBA00022485"/>
    </source>
</evidence>
<protein>
    <recommendedName>
        <fullName evidence="9">Type-5 uracil-DNA glycosylase</fullName>
    </recommendedName>
</protein>
<evidence type="ECO:0000259" key="11">
    <source>
        <dbReference type="SMART" id="SM00986"/>
    </source>
</evidence>
<dbReference type="AlphaFoldDB" id="A0A6N9SV97"/>
<evidence type="ECO:0000313" key="12">
    <source>
        <dbReference type="EMBL" id="NDW02963.1"/>
    </source>
</evidence>
<dbReference type="PANTHER" id="PTHR33693">
    <property type="entry name" value="TYPE-5 URACIL-DNA GLYCOSYLASE"/>
    <property type="match status" value="1"/>
</dbReference>
<evidence type="ECO:0000256" key="6">
    <source>
        <dbReference type="ARBA" id="ARBA00023014"/>
    </source>
</evidence>
<evidence type="ECO:0000256" key="8">
    <source>
        <dbReference type="ARBA" id="ARBA00023779"/>
    </source>
</evidence>
<proteinExistence type="inferred from homology"/>
<reference evidence="12 13" key="1">
    <citation type="submission" date="2020-01" db="EMBL/GenBank/DDBJ databases">
        <title>Jiella pacifica sp. nov.</title>
        <authorList>
            <person name="Xue Z."/>
            <person name="Zhu S."/>
            <person name="Chen J."/>
            <person name="Yang J."/>
        </authorList>
    </citation>
    <scope>NUCLEOTIDE SEQUENCE [LARGE SCALE GENOMIC DNA]</scope>
    <source>
        <strain evidence="12 13">40Bstr34</strain>
    </source>
</reference>
<dbReference type="SMART" id="SM00986">
    <property type="entry name" value="UDG"/>
    <property type="match status" value="1"/>
</dbReference>
<feature type="domain" description="Uracil-DNA glycosylase-like" evidence="11">
    <location>
        <begin position="61"/>
        <end position="227"/>
    </location>
</feature>
<evidence type="ECO:0000256" key="2">
    <source>
        <dbReference type="ARBA" id="ARBA00022723"/>
    </source>
</evidence>
<evidence type="ECO:0000256" key="5">
    <source>
        <dbReference type="ARBA" id="ARBA00023004"/>
    </source>
</evidence>
<keyword evidence="7" id="KW-0234">DNA repair</keyword>
<evidence type="ECO:0000256" key="3">
    <source>
        <dbReference type="ARBA" id="ARBA00022763"/>
    </source>
</evidence>
<accession>A0A6N9SV97</accession>
<keyword evidence="5" id="KW-0408">Iron</keyword>
<keyword evidence="1" id="KW-0004">4Fe-4S</keyword>
<evidence type="ECO:0000256" key="4">
    <source>
        <dbReference type="ARBA" id="ARBA00022801"/>
    </source>
</evidence>
<gene>
    <name evidence="12" type="ORF">GTK09_00845</name>
</gene>
<dbReference type="GO" id="GO:0046872">
    <property type="term" value="F:metal ion binding"/>
    <property type="evidence" value="ECO:0007669"/>
    <property type="project" value="UniProtKB-KW"/>
</dbReference>
<dbReference type="SMART" id="SM00987">
    <property type="entry name" value="UreE_C"/>
    <property type="match status" value="1"/>
</dbReference>
<sequence length="235" mass="25214">MPTSTTQAMAGAHPGTAHSFAGTSAEPSPDCPRCPRLAAFRHEWRAKEPSWHNAPVPSLLPPEGPDDVRLLVVGLAPGLRGANRTGRPFTGDYAGDLLYATLTRYGFANGRFAARPDDGLELIGAAITNSVRCVPPENKPVGAEINACRPFLTATIDRLPNLRAIVTLGKIAHDSTVRTLGGRVAAHPFRHAGATDLAGLRIFSSYHCSRYNTNTGRLTTEMFEAVFEQVAGFLR</sequence>
<evidence type="ECO:0000313" key="13">
    <source>
        <dbReference type="Proteomes" id="UP000469011"/>
    </source>
</evidence>
<dbReference type="CDD" id="cd10031">
    <property type="entry name" value="UDG-F5_TTUDGB_like"/>
    <property type="match status" value="1"/>
</dbReference>
<dbReference type="InterPro" id="IPR005122">
    <property type="entry name" value="Uracil-DNA_glycosylase-like"/>
</dbReference>
<keyword evidence="6" id="KW-0411">Iron-sulfur</keyword>
<feature type="region of interest" description="Disordered" evidence="10">
    <location>
        <begin position="1"/>
        <end position="31"/>
    </location>
</feature>
<comment type="caution">
    <text evidence="12">The sequence shown here is derived from an EMBL/GenBank/DDBJ whole genome shotgun (WGS) entry which is preliminary data.</text>
</comment>
<keyword evidence="2" id="KW-0479">Metal-binding</keyword>
<keyword evidence="3" id="KW-0227">DNA damage</keyword>
<dbReference type="GO" id="GO:0006284">
    <property type="term" value="P:base-excision repair"/>
    <property type="evidence" value="ECO:0007669"/>
    <property type="project" value="InterPro"/>
</dbReference>
<dbReference type="GO" id="GO:0004844">
    <property type="term" value="F:uracil DNA N-glycosylase activity"/>
    <property type="evidence" value="ECO:0007669"/>
    <property type="project" value="InterPro"/>
</dbReference>
<comment type="similarity">
    <text evidence="8">Belongs to the uracil-DNA glycosylase (UDG) superfamily. Type 5 (UDGb) family.</text>
</comment>
<dbReference type="EMBL" id="JAAAMG010000001">
    <property type="protein sequence ID" value="NDW02963.1"/>
    <property type="molecule type" value="Genomic_DNA"/>
</dbReference>
<evidence type="ECO:0000256" key="9">
    <source>
        <dbReference type="ARBA" id="ARBA00023887"/>
    </source>
</evidence>
<keyword evidence="13" id="KW-1185">Reference proteome</keyword>
<dbReference type="InterPro" id="IPR036895">
    <property type="entry name" value="Uracil-DNA_glycosylase-like_sf"/>
</dbReference>
<evidence type="ECO:0000256" key="10">
    <source>
        <dbReference type="SAM" id="MobiDB-lite"/>
    </source>
</evidence>
<dbReference type="Proteomes" id="UP000469011">
    <property type="component" value="Unassembled WGS sequence"/>
</dbReference>
<organism evidence="12 13">
    <name type="scientific">Jiella pacifica</name>
    <dbReference type="NCBI Taxonomy" id="2696469"/>
    <lineage>
        <taxon>Bacteria</taxon>
        <taxon>Pseudomonadati</taxon>
        <taxon>Pseudomonadota</taxon>
        <taxon>Alphaproteobacteria</taxon>
        <taxon>Hyphomicrobiales</taxon>
        <taxon>Aurantimonadaceae</taxon>
        <taxon>Jiella</taxon>
    </lineage>
</organism>
<dbReference type="Pfam" id="PF03167">
    <property type="entry name" value="UDG"/>
    <property type="match status" value="1"/>
</dbReference>
<dbReference type="PANTHER" id="PTHR33693:SF3">
    <property type="entry name" value="TYPE-5 URACIL-DNA GLYCOSYLASE"/>
    <property type="match status" value="1"/>
</dbReference>